<dbReference type="CDD" id="cd00060">
    <property type="entry name" value="FHA"/>
    <property type="match status" value="1"/>
</dbReference>
<dbReference type="InterPro" id="IPR008984">
    <property type="entry name" value="SMAD_FHA_dom_sf"/>
</dbReference>
<dbReference type="PANTHER" id="PTHR23308">
    <property type="entry name" value="NUCLEAR INHIBITOR OF PROTEIN PHOSPHATASE-1"/>
    <property type="match status" value="1"/>
</dbReference>
<gene>
    <name evidence="2" type="ORF">ACFOFO_04645</name>
</gene>
<reference evidence="3" key="1">
    <citation type="journal article" date="2019" name="Int. J. Syst. Evol. Microbiol.">
        <title>The Global Catalogue of Microorganisms (GCM) 10K type strain sequencing project: providing services to taxonomists for standard genome sequencing and annotation.</title>
        <authorList>
            <consortium name="The Broad Institute Genomics Platform"/>
            <consortium name="The Broad Institute Genome Sequencing Center for Infectious Disease"/>
            <person name="Wu L."/>
            <person name="Ma J."/>
        </authorList>
    </citation>
    <scope>NUCLEOTIDE SEQUENCE [LARGE SCALE GENOMIC DNA]</scope>
    <source>
        <strain evidence="3">KCTC 42986</strain>
    </source>
</reference>
<dbReference type="InterPro" id="IPR050923">
    <property type="entry name" value="Cell_Proc_Reg/RNA_Proc"/>
</dbReference>
<organism evidence="2 3">
    <name type="scientific">Undibacterium arcticum</name>
    <dbReference type="NCBI Taxonomy" id="1762892"/>
    <lineage>
        <taxon>Bacteria</taxon>
        <taxon>Pseudomonadati</taxon>
        <taxon>Pseudomonadota</taxon>
        <taxon>Betaproteobacteria</taxon>
        <taxon>Burkholderiales</taxon>
        <taxon>Oxalobacteraceae</taxon>
        <taxon>Undibacterium</taxon>
    </lineage>
</organism>
<evidence type="ECO:0000259" key="1">
    <source>
        <dbReference type="PROSITE" id="PS50006"/>
    </source>
</evidence>
<dbReference type="EMBL" id="JBHRTP010000008">
    <property type="protein sequence ID" value="MFC3107258.1"/>
    <property type="molecule type" value="Genomic_DNA"/>
</dbReference>
<keyword evidence="3" id="KW-1185">Reference proteome</keyword>
<evidence type="ECO:0000313" key="2">
    <source>
        <dbReference type="EMBL" id="MFC3107258.1"/>
    </source>
</evidence>
<sequence>MAKIIVTLGGKVLQELALGHGRISIGRRPNNDIVLDNLAISGEHAVIVTVAHDSVLEDLHSTNGTLVNGQPVKKHFLQNNDVIELAKYRIKYLSELSELQHEQAVQQVDAAVPGADAMPATGLLATITVLNGASAGKQLVLSKVLTTLGRAGVQVAVISRRQQGYFLSHVEGASTPLVNGQSIGTQTESLADGDVIELSGTTMQFSVKDATSN</sequence>
<evidence type="ECO:0000313" key="3">
    <source>
        <dbReference type="Proteomes" id="UP001595530"/>
    </source>
</evidence>
<dbReference type="Proteomes" id="UP001595530">
    <property type="component" value="Unassembled WGS sequence"/>
</dbReference>
<dbReference type="PROSITE" id="PS50006">
    <property type="entry name" value="FHA_DOMAIN"/>
    <property type="match status" value="1"/>
</dbReference>
<protein>
    <submittedName>
        <fullName evidence="2">FHA domain-containing protein</fullName>
    </submittedName>
</protein>
<name>A0ABV7EWX5_9BURK</name>
<dbReference type="Pfam" id="PF00498">
    <property type="entry name" value="FHA"/>
    <property type="match status" value="1"/>
</dbReference>
<dbReference type="SMART" id="SM00240">
    <property type="entry name" value="FHA"/>
    <property type="match status" value="1"/>
</dbReference>
<dbReference type="Gene3D" id="2.60.200.20">
    <property type="match status" value="2"/>
</dbReference>
<dbReference type="RefSeq" id="WP_390330950.1">
    <property type="nucleotide sequence ID" value="NZ_JBHRTP010000008.1"/>
</dbReference>
<comment type="caution">
    <text evidence="2">The sequence shown here is derived from an EMBL/GenBank/DDBJ whole genome shotgun (WGS) entry which is preliminary data.</text>
</comment>
<accession>A0ABV7EWX5</accession>
<dbReference type="InterPro" id="IPR000253">
    <property type="entry name" value="FHA_dom"/>
</dbReference>
<feature type="domain" description="FHA" evidence="1">
    <location>
        <begin position="23"/>
        <end position="72"/>
    </location>
</feature>
<dbReference type="SUPFAM" id="SSF49879">
    <property type="entry name" value="SMAD/FHA domain"/>
    <property type="match status" value="2"/>
</dbReference>
<proteinExistence type="predicted"/>